<dbReference type="WBParaSite" id="RSKR_0000374250.1">
    <property type="protein sequence ID" value="RSKR_0000374250.1"/>
    <property type="gene ID" value="RSKR_0000374250"/>
</dbReference>
<sequence>MIRQLTYLGLFCGSLVPVLFSNTFNNSFQVIVAFFGAFVWTISLGIAAIIWRFGSMIFENILFYSIVAVLLQQIGKIGFYYAISLGEQKLVATEKSGKLKISGYIPMNTNLINLANAAGFGMGIIAQISITINRAMEDTQYGISKTNHLDSQIPNTYVSILIMVLPFLNLILHEYLTLWTWKSLDSLKEESLSLQTLLKAKGVWIATIAHIFFVVFSYGLGVCAKASAN</sequence>
<accession>A0AC35TRX3</accession>
<organism evidence="1 2">
    <name type="scientific">Rhabditophanes sp. KR3021</name>
    <dbReference type="NCBI Taxonomy" id="114890"/>
    <lineage>
        <taxon>Eukaryota</taxon>
        <taxon>Metazoa</taxon>
        <taxon>Ecdysozoa</taxon>
        <taxon>Nematoda</taxon>
        <taxon>Chromadorea</taxon>
        <taxon>Rhabditida</taxon>
        <taxon>Tylenchina</taxon>
        <taxon>Panagrolaimomorpha</taxon>
        <taxon>Strongyloidoidea</taxon>
        <taxon>Alloionematidae</taxon>
        <taxon>Rhabditophanes</taxon>
    </lineage>
</organism>
<name>A0AC35TRX3_9BILA</name>
<evidence type="ECO:0000313" key="1">
    <source>
        <dbReference type="Proteomes" id="UP000095286"/>
    </source>
</evidence>
<reference evidence="2" key="1">
    <citation type="submission" date="2016-11" db="UniProtKB">
        <authorList>
            <consortium name="WormBaseParasite"/>
        </authorList>
    </citation>
    <scope>IDENTIFICATION</scope>
    <source>
        <strain evidence="2">KR3021</strain>
    </source>
</reference>
<evidence type="ECO:0000313" key="2">
    <source>
        <dbReference type="WBParaSite" id="RSKR_0000374250.1"/>
    </source>
</evidence>
<protein>
    <submittedName>
        <fullName evidence="2">Transporter</fullName>
    </submittedName>
</protein>
<proteinExistence type="predicted"/>
<dbReference type="Proteomes" id="UP000095286">
    <property type="component" value="Unplaced"/>
</dbReference>